<protein>
    <submittedName>
        <fullName evidence="2">Uncharacterized protein</fullName>
    </submittedName>
</protein>
<reference evidence="2 3" key="1">
    <citation type="submission" date="2015-03" db="EMBL/GenBank/DDBJ databases">
        <authorList>
            <consortium name="Pathogen Informatics"/>
        </authorList>
    </citation>
    <scope>NUCLEOTIDE SEQUENCE [LARGE SCALE GENOMIC DNA]</scope>
    <source>
        <strain evidence="2 3">A1104</strain>
    </source>
</reference>
<name>A0A655DJX8_SALET</name>
<dbReference type="AlphaFoldDB" id="A0A655DJX8"/>
<gene>
    <name evidence="2" type="ORF">ERS008198_03407</name>
</gene>
<dbReference type="EMBL" id="CQPA01000032">
    <property type="protein sequence ID" value="CNU72047.1"/>
    <property type="molecule type" value="Genomic_DNA"/>
</dbReference>
<accession>A0A655DJX8</accession>
<evidence type="ECO:0000313" key="3">
    <source>
        <dbReference type="Proteomes" id="UP000041314"/>
    </source>
</evidence>
<evidence type="ECO:0000313" key="2">
    <source>
        <dbReference type="EMBL" id="CNU72047.1"/>
    </source>
</evidence>
<organism evidence="2 3">
    <name type="scientific">Salmonella enterica subsp. enterica serovar Bovismorbificans</name>
    <dbReference type="NCBI Taxonomy" id="58097"/>
    <lineage>
        <taxon>Bacteria</taxon>
        <taxon>Pseudomonadati</taxon>
        <taxon>Pseudomonadota</taxon>
        <taxon>Gammaproteobacteria</taxon>
        <taxon>Enterobacterales</taxon>
        <taxon>Enterobacteriaceae</taxon>
        <taxon>Salmonella</taxon>
    </lineage>
</organism>
<sequence length="50" mass="5465">MPSRLNEYPVGITSPTTDLRHPSFSILSSIRGNADSEEEVPSTMSNSSRI</sequence>
<evidence type="ECO:0000256" key="1">
    <source>
        <dbReference type="SAM" id="MobiDB-lite"/>
    </source>
</evidence>
<feature type="region of interest" description="Disordered" evidence="1">
    <location>
        <begin position="1"/>
        <end position="50"/>
    </location>
</feature>
<proteinExistence type="predicted"/>
<dbReference type="Proteomes" id="UP000041314">
    <property type="component" value="Unassembled WGS sequence"/>
</dbReference>